<sequence length="331" mass="34635">MHSTLLRSPRGTAAAAVLAAGGVIAATLLSGGSAARPARAVAVTAPHTPPQTARQAASTTCNPRVSLSPSASTSGLALSRIRQAKHLTVGVDQNSYDWGFRNPATGQIQGFDIDIAKAIARAIFGTDDSAHLYLKTVPTARRQEALASRQVDLVIRTMDATCDRIAGTNGHPAVAFSSVYFEASQELVVPKGSPITGFNSTLNGKRLCLAEGSIAQDDIKAKGYGTKVTAVANQLDCLVRLQLGQVDALMTDSALAAGQAAQDPAVAVLSNSPLGSDPYAVAVNKHDTDLVRFVNSVLDTYRKGQWTQSYNQWLKPKLGATSGPPKPQYSG</sequence>
<proteinExistence type="inferred from homology"/>
<dbReference type="EMBL" id="MLCF01000091">
    <property type="protein sequence ID" value="OIV36483.1"/>
    <property type="molecule type" value="Genomic_DNA"/>
</dbReference>
<dbReference type="OrthoDB" id="9807888at2"/>
<dbReference type="STRING" id="1428644.BIV57_16085"/>
<comment type="caution">
    <text evidence="6">The sequence shown here is derived from an EMBL/GenBank/DDBJ whole genome shotgun (WGS) entry which is preliminary data.</text>
</comment>
<dbReference type="GO" id="GO:0006865">
    <property type="term" value="P:amino acid transport"/>
    <property type="evidence" value="ECO:0007669"/>
    <property type="project" value="TreeGrafter"/>
</dbReference>
<dbReference type="PANTHER" id="PTHR30085:SF6">
    <property type="entry name" value="ABC TRANSPORTER GLUTAMINE-BINDING PROTEIN GLNH"/>
    <property type="match status" value="1"/>
</dbReference>
<dbReference type="CDD" id="cd13690">
    <property type="entry name" value="PBP2_GluB"/>
    <property type="match status" value="1"/>
</dbReference>
<protein>
    <recommendedName>
        <fullName evidence="5">Solute-binding protein family 3/N-terminal domain-containing protein</fullName>
    </recommendedName>
</protein>
<evidence type="ECO:0000313" key="7">
    <source>
        <dbReference type="Proteomes" id="UP000243342"/>
    </source>
</evidence>
<name>A0A1J7BCS3_9ACTN</name>
<reference evidence="6 7" key="1">
    <citation type="submission" date="2016-10" db="EMBL/GenBank/DDBJ databases">
        <title>Genome sequence of Streptomyces gilvigriseus MUSC 26.</title>
        <authorList>
            <person name="Lee L.-H."/>
            <person name="Ser H.-L."/>
        </authorList>
    </citation>
    <scope>NUCLEOTIDE SEQUENCE [LARGE SCALE GENOMIC DNA]</scope>
    <source>
        <strain evidence="6 7">MUSC 26</strain>
    </source>
</reference>
<accession>A0A1J7BCS3</accession>
<dbReference type="InterPro" id="IPR051455">
    <property type="entry name" value="Bact_solute-bind_prot3"/>
</dbReference>
<keyword evidence="3" id="KW-0732">Signal</keyword>
<keyword evidence="7" id="KW-1185">Reference proteome</keyword>
<dbReference type="SUPFAM" id="SSF53850">
    <property type="entry name" value="Periplasmic binding protein-like II"/>
    <property type="match status" value="1"/>
</dbReference>
<keyword evidence="2" id="KW-0813">Transport</keyword>
<evidence type="ECO:0000259" key="5">
    <source>
        <dbReference type="SMART" id="SM00062"/>
    </source>
</evidence>
<dbReference type="InterPro" id="IPR001638">
    <property type="entry name" value="Solute-binding_3/MltF_N"/>
</dbReference>
<feature type="region of interest" description="Disordered" evidence="4">
    <location>
        <begin position="45"/>
        <end position="71"/>
    </location>
</feature>
<evidence type="ECO:0000256" key="3">
    <source>
        <dbReference type="ARBA" id="ARBA00022729"/>
    </source>
</evidence>
<evidence type="ECO:0000256" key="4">
    <source>
        <dbReference type="SAM" id="MobiDB-lite"/>
    </source>
</evidence>
<dbReference type="SMART" id="SM00062">
    <property type="entry name" value="PBPb"/>
    <property type="match status" value="1"/>
</dbReference>
<feature type="compositionally biased region" description="Polar residues" evidence="4">
    <location>
        <begin position="54"/>
        <end position="71"/>
    </location>
</feature>
<dbReference type="Proteomes" id="UP000243342">
    <property type="component" value="Unassembled WGS sequence"/>
</dbReference>
<dbReference type="GO" id="GO:0005576">
    <property type="term" value="C:extracellular region"/>
    <property type="evidence" value="ECO:0007669"/>
    <property type="project" value="TreeGrafter"/>
</dbReference>
<gene>
    <name evidence="6" type="ORF">BIV57_16085</name>
</gene>
<evidence type="ECO:0000256" key="1">
    <source>
        <dbReference type="ARBA" id="ARBA00010333"/>
    </source>
</evidence>
<dbReference type="AlphaFoldDB" id="A0A1J7BCS3"/>
<dbReference type="GO" id="GO:0030288">
    <property type="term" value="C:outer membrane-bounded periplasmic space"/>
    <property type="evidence" value="ECO:0007669"/>
    <property type="project" value="TreeGrafter"/>
</dbReference>
<dbReference type="PANTHER" id="PTHR30085">
    <property type="entry name" value="AMINO ACID ABC TRANSPORTER PERMEASE"/>
    <property type="match status" value="1"/>
</dbReference>
<comment type="similarity">
    <text evidence="1">Belongs to the bacterial solute-binding protein 3 family.</text>
</comment>
<dbReference type="Gene3D" id="3.40.190.10">
    <property type="entry name" value="Periplasmic binding protein-like II"/>
    <property type="match status" value="2"/>
</dbReference>
<organism evidence="6 7">
    <name type="scientific">Mangrovactinospora gilvigrisea</name>
    <dbReference type="NCBI Taxonomy" id="1428644"/>
    <lineage>
        <taxon>Bacteria</taxon>
        <taxon>Bacillati</taxon>
        <taxon>Actinomycetota</taxon>
        <taxon>Actinomycetes</taxon>
        <taxon>Kitasatosporales</taxon>
        <taxon>Streptomycetaceae</taxon>
        <taxon>Mangrovactinospora</taxon>
    </lineage>
</organism>
<feature type="domain" description="Solute-binding protein family 3/N-terminal" evidence="5">
    <location>
        <begin position="86"/>
        <end position="317"/>
    </location>
</feature>
<dbReference type="RefSeq" id="WP_071657568.1">
    <property type="nucleotide sequence ID" value="NZ_MLCF01000091.1"/>
</dbReference>
<evidence type="ECO:0000256" key="2">
    <source>
        <dbReference type="ARBA" id="ARBA00022448"/>
    </source>
</evidence>
<dbReference type="Pfam" id="PF00497">
    <property type="entry name" value="SBP_bac_3"/>
    <property type="match status" value="1"/>
</dbReference>
<evidence type="ECO:0000313" key="6">
    <source>
        <dbReference type="EMBL" id="OIV36483.1"/>
    </source>
</evidence>